<dbReference type="EMBL" id="CP017708">
    <property type="protein sequence ID" value="WAN70035.1"/>
    <property type="molecule type" value="Genomic_DNA"/>
</dbReference>
<protein>
    <submittedName>
        <fullName evidence="3">AAA family ATPase</fullName>
    </submittedName>
</protein>
<dbReference type="Proteomes" id="UP000176944">
    <property type="component" value="Chromosome"/>
</dbReference>
<evidence type="ECO:0000313" key="3">
    <source>
        <dbReference type="EMBL" id="WAN70035.1"/>
    </source>
</evidence>
<gene>
    <name evidence="3" type="ORF">BJP36_14835</name>
</gene>
<dbReference type="Gene3D" id="3.40.50.300">
    <property type="entry name" value="P-loop containing nucleotide triphosphate hydrolases"/>
    <property type="match status" value="1"/>
</dbReference>
<dbReference type="Gene3D" id="1.10.8.60">
    <property type="match status" value="1"/>
</dbReference>
<feature type="region of interest" description="Disordered" evidence="1">
    <location>
        <begin position="433"/>
        <end position="456"/>
    </location>
</feature>
<dbReference type="AlphaFoldDB" id="A0A9Q9SUU5"/>
<dbReference type="SUPFAM" id="SSF52540">
    <property type="entry name" value="P-loop containing nucleoside triphosphate hydrolases"/>
    <property type="match status" value="1"/>
</dbReference>
<feature type="domain" description="KAP NTPase" evidence="2">
    <location>
        <begin position="40"/>
        <end position="220"/>
    </location>
</feature>
<proteinExistence type="predicted"/>
<evidence type="ECO:0000259" key="2">
    <source>
        <dbReference type="Pfam" id="PF07693"/>
    </source>
</evidence>
<evidence type="ECO:0000256" key="1">
    <source>
        <dbReference type="SAM" id="MobiDB-lite"/>
    </source>
</evidence>
<dbReference type="InterPro" id="IPR027417">
    <property type="entry name" value="P-loop_NTPase"/>
</dbReference>
<dbReference type="Pfam" id="PF07693">
    <property type="entry name" value="KAP_NTPase"/>
    <property type="match status" value="1"/>
</dbReference>
<name>A0A9Q9SUU5_MOOP1</name>
<dbReference type="InterPro" id="IPR011646">
    <property type="entry name" value="KAP_P-loop"/>
</dbReference>
<reference evidence="3" key="1">
    <citation type="journal article" date="2017" name="Proc. Natl. Acad. Sci. U.S.A.">
        <title>Comparative genomics uncovers the prolific and distinctive metabolic potential of the cyanobacterial genus Moorea.</title>
        <authorList>
            <person name="Leao T."/>
            <person name="Castelao G."/>
            <person name="Korobeynikov A."/>
            <person name="Monroe E.A."/>
            <person name="Podell S."/>
            <person name="Glukhov E."/>
            <person name="Allen E.E."/>
            <person name="Gerwick W.H."/>
            <person name="Gerwick L."/>
        </authorList>
    </citation>
    <scope>NUCLEOTIDE SEQUENCE</scope>
    <source>
        <strain evidence="3">JHB</strain>
    </source>
</reference>
<feature type="compositionally biased region" description="Polar residues" evidence="1">
    <location>
        <begin position="433"/>
        <end position="448"/>
    </location>
</feature>
<accession>A0A9Q9SUU5</accession>
<sequence length="456" mass="52098">MSNAKYWKPAYQLFNPEQPLTTPEEIRDFYVQRTDSPVEDVISTLEMEDQPVKFLLAGHRGSGKTTELRRIQQELAENYAVIWVDTATALDRYNIGYAEVVVLIGMEVCRQAIKPGWWSNRDQRLLDDLENSLTTVIYQDKETDTEQLELPEVLKKLGLILKRGLTRDMTKTLNVRPAVSDIIARVNDIIKAAEKDRNQKLLVIVDGLDRHDLRTALEMFASPLLTELECHIIYTIPISLRYSPSFRQPMESFQCLDLYNLPVFQCHWPTATLRDRNSGPTSTPNQVGRDILKSVITKRLAKINETDLFTPDALELLSEKSGGVIRDLIRLARGACQVALKKRKEYVDTTIAKEAIQEERKAYTINDYHFPELATVHETGRLTTNTHQLPKQGNIVICDELLQNKYVLGYYGDHTWFDVHPIIIEDLEQWQASQNSGAGNREQGTGNRESGIGNRE</sequence>
<organism evidence="3">
    <name type="scientific">Moorena producens (strain JHB)</name>
    <dbReference type="NCBI Taxonomy" id="1454205"/>
    <lineage>
        <taxon>Bacteria</taxon>
        <taxon>Bacillati</taxon>
        <taxon>Cyanobacteriota</taxon>
        <taxon>Cyanophyceae</taxon>
        <taxon>Coleofasciculales</taxon>
        <taxon>Coleofasciculaceae</taxon>
        <taxon>Moorena</taxon>
    </lineage>
</organism>
<reference evidence="3" key="2">
    <citation type="submission" date="2022-10" db="EMBL/GenBank/DDBJ databases">
        <authorList>
            <person name="Ngo T.-E."/>
        </authorList>
    </citation>
    <scope>NUCLEOTIDE SEQUENCE</scope>
    <source>
        <strain evidence="3">JHB</strain>
    </source>
</reference>